<dbReference type="EMBL" id="AP035785">
    <property type="protein sequence ID" value="BFO71210.1"/>
    <property type="molecule type" value="Genomic_DNA"/>
</dbReference>
<organism evidence="1">
    <name type="scientific">Prevotella sp. GTC17253</name>
    <dbReference type="NCBI Taxonomy" id="3236793"/>
    <lineage>
        <taxon>Bacteria</taxon>
        <taxon>Pseudomonadati</taxon>
        <taxon>Bacteroidota</taxon>
        <taxon>Bacteroidia</taxon>
        <taxon>Bacteroidales</taxon>
        <taxon>Prevotellaceae</taxon>
        <taxon>Prevotella</taxon>
    </lineage>
</organism>
<dbReference type="AlphaFoldDB" id="A0AB33ISZ5"/>
<protein>
    <submittedName>
        <fullName evidence="1">Uncharacterized protein</fullName>
    </submittedName>
</protein>
<reference evidence="1" key="1">
    <citation type="submission" date="2024-07" db="EMBL/GenBank/DDBJ databases">
        <title>Complete genome sequence of Prevotella sp. YM-2024 GTC17253.</title>
        <authorList>
            <person name="Hayashi M."/>
            <person name="Muto Y."/>
            <person name="Tanaka K."/>
            <person name="Niwa H."/>
        </authorList>
    </citation>
    <scope>NUCLEOTIDE SEQUENCE</scope>
    <source>
        <strain evidence="1">GTC17253</strain>
    </source>
</reference>
<sequence>MATDNQAIDAVGAELHAFLIQLGKNPDCVSHKTAHYVEHILHLLNIDDEEILLHFYGLFNHRQETLKALADERKMPMEELAAQIASHLRRLAITPEWQMVKNLIHPQ</sequence>
<evidence type="ECO:0000313" key="1">
    <source>
        <dbReference type="EMBL" id="BFO71210.1"/>
    </source>
</evidence>
<name>A0AB33ISZ5_9BACT</name>
<proteinExistence type="predicted"/>
<accession>A0AB33ISZ5</accession>
<gene>
    <name evidence="1" type="ORF">GTC17253_11760</name>
</gene>